<dbReference type="AlphaFoldDB" id="A0ABD3M5E9"/>
<sequence>METRGVSDMQQGESIIPTVTNTSHGDNHKPGVMELERFESTEQADADARANDSGADCIKILAALMRQCRLWSGKGQGRRLSLVHLMKE</sequence>
<evidence type="ECO:0000256" key="1">
    <source>
        <dbReference type="SAM" id="MobiDB-lite"/>
    </source>
</evidence>
<dbReference type="EMBL" id="JALLBG020000206">
    <property type="protein sequence ID" value="KAL3759275.1"/>
    <property type="molecule type" value="Genomic_DNA"/>
</dbReference>
<name>A0ABD3M5E9_9STRA</name>
<comment type="caution">
    <text evidence="2">The sequence shown here is derived from an EMBL/GenBank/DDBJ whole genome shotgun (WGS) entry which is preliminary data.</text>
</comment>
<dbReference type="Proteomes" id="UP001530293">
    <property type="component" value="Unassembled WGS sequence"/>
</dbReference>
<keyword evidence="3" id="KW-1185">Reference proteome</keyword>
<proteinExistence type="predicted"/>
<evidence type="ECO:0000313" key="3">
    <source>
        <dbReference type="Proteomes" id="UP001530293"/>
    </source>
</evidence>
<feature type="region of interest" description="Disordered" evidence="1">
    <location>
        <begin position="1"/>
        <end position="30"/>
    </location>
</feature>
<gene>
    <name evidence="2" type="ORF">ACHAWU_002076</name>
</gene>
<accession>A0ABD3M5E9</accession>
<reference evidence="2 3" key="1">
    <citation type="submission" date="2024-10" db="EMBL/GenBank/DDBJ databases">
        <title>Updated reference genomes for cyclostephanoid diatoms.</title>
        <authorList>
            <person name="Roberts W.R."/>
            <person name="Alverson A.J."/>
        </authorList>
    </citation>
    <scope>NUCLEOTIDE SEQUENCE [LARGE SCALE GENOMIC DNA]</scope>
    <source>
        <strain evidence="2 3">AJA232-27</strain>
    </source>
</reference>
<organism evidence="2 3">
    <name type="scientific">Discostella pseudostelligera</name>
    <dbReference type="NCBI Taxonomy" id="259834"/>
    <lineage>
        <taxon>Eukaryota</taxon>
        <taxon>Sar</taxon>
        <taxon>Stramenopiles</taxon>
        <taxon>Ochrophyta</taxon>
        <taxon>Bacillariophyta</taxon>
        <taxon>Coscinodiscophyceae</taxon>
        <taxon>Thalassiosirophycidae</taxon>
        <taxon>Stephanodiscales</taxon>
        <taxon>Stephanodiscaceae</taxon>
        <taxon>Discostella</taxon>
    </lineage>
</organism>
<feature type="compositionally biased region" description="Polar residues" evidence="1">
    <location>
        <begin position="8"/>
        <end position="24"/>
    </location>
</feature>
<evidence type="ECO:0000313" key="2">
    <source>
        <dbReference type="EMBL" id="KAL3759275.1"/>
    </source>
</evidence>
<protein>
    <submittedName>
        <fullName evidence="2">Uncharacterized protein</fullName>
    </submittedName>
</protein>